<feature type="domain" description="VASt" evidence="8">
    <location>
        <begin position="806"/>
        <end position="978"/>
    </location>
</feature>
<dbReference type="SMART" id="SM00568">
    <property type="entry name" value="GRAM"/>
    <property type="match status" value="1"/>
</dbReference>
<feature type="compositionally biased region" description="Basic and acidic residues" evidence="6">
    <location>
        <begin position="187"/>
        <end position="208"/>
    </location>
</feature>
<evidence type="ECO:0000256" key="3">
    <source>
        <dbReference type="ARBA" id="ARBA00022692"/>
    </source>
</evidence>
<feature type="region of interest" description="Disordered" evidence="6">
    <location>
        <begin position="404"/>
        <end position="423"/>
    </location>
</feature>
<dbReference type="AlphaFoldDB" id="A0AAE1CC14"/>
<dbReference type="EMBL" id="JAULSO010000002">
    <property type="protein sequence ID" value="KAK3688067.1"/>
    <property type="molecule type" value="Genomic_DNA"/>
</dbReference>
<protein>
    <recommendedName>
        <fullName evidence="8">VASt domain-containing protein</fullName>
    </recommendedName>
</protein>
<dbReference type="Pfam" id="PF02893">
    <property type="entry name" value="GRAM"/>
    <property type="match status" value="1"/>
</dbReference>
<evidence type="ECO:0000256" key="1">
    <source>
        <dbReference type="ARBA" id="ARBA00004167"/>
    </source>
</evidence>
<feature type="compositionally biased region" description="Pro residues" evidence="6">
    <location>
        <begin position="260"/>
        <end position="277"/>
    </location>
</feature>
<dbReference type="PROSITE" id="PS51778">
    <property type="entry name" value="VAST"/>
    <property type="match status" value="1"/>
</dbReference>
<dbReference type="InterPro" id="IPR031968">
    <property type="entry name" value="VASt"/>
</dbReference>
<dbReference type="Pfam" id="PF16016">
    <property type="entry name" value="VASt"/>
    <property type="match status" value="1"/>
</dbReference>
<dbReference type="PANTHER" id="PTHR23319:SF4">
    <property type="entry name" value="GRAM DOMAIN CONTAINING 1B, ISOFORM E"/>
    <property type="match status" value="1"/>
</dbReference>
<dbReference type="InterPro" id="IPR011993">
    <property type="entry name" value="PH-like_dom_sf"/>
</dbReference>
<comment type="similarity">
    <text evidence="2">Belongs to the YSP2 family.</text>
</comment>
<feature type="region of interest" description="Disordered" evidence="6">
    <location>
        <begin position="512"/>
        <end position="532"/>
    </location>
</feature>
<feature type="compositionally biased region" description="Low complexity" evidence="6">
    <location>
        <begin position="343"/>
        <end position="352"/>
    </location>
</feature>
<feature type="compositionally biased region" description="Acidic residues" evidence="6">
    <location>
        <begin position="722"/>
        <end position="744"/>
    </location>
</feature>
<dbReference type="InterPro" id="IPR051482">
    <property type="entry name" value="Cholesterol_transport"/>
</dbReference>
<evidence type="ECO:0000256" key="5">
    <source>
        <dbReference type="ARBA" id="ARBA00023136"/>
    </source>
</evidence>
<dbReference type="Proteomes" id="UP001270362">
    <property type="component" value="Unassembled WGS sequence"/>
</dbReference>
<feature type="compositionally biased region" description="Basic residues" evidence="6">
    <location>
        <begin position="990"/>
        <end position="999"/>
    </location>
</feature>
<organism evidence="9 10">
    <name type="scientific">Podospora appendiculata</name>
    <dbReference type="NCBI Taxonomy" id="314037"/>
    <lineage>
        <taxon>Eukaryota</taxon>
        <taxon>Fungi</taxon>
        <taxon>Dikarya</taxon>
        <taxon>Ascomycota</taxon>
        <taxon>Pezizomycotina</taxon>
        <taxon>Sordariomycetes</taxon>
        <taxon>Sordariomycetidae</taxon>
        <taxon>Sordariales</taxon>
        <taxon>Podosporaceae</taxon>
        <taxon>Podospora</taxon>
    </lineage>
</organism>
<feature type="compositionally biased region" description="Polar residues" evidence="6">
    <location>
        <begin position="292"/>
        <end position="301"/>
    </location>
</feature>
<keyword evidence="5 7" id="KW-0472">Membrane</keyword>
<feature type="compositionally biased region" description="Low complexity" evidence="6">
    <location>
        <begin position="155"/>
        <end position="164"/>
    </location>
</feature>
<dbReference type="GO" id="GO:0005789">
    <property type="term" value="C:endoplasmic reticulum membrane"/>
    <property type="evidence" value="ECO:0007669"/>
    <property type="project" value="TreeGrafter"/>
</dbReference>
<keyword evidence="4 7" id="KW-1133">Transmembrane helix</keyword>
<reference evidence="9" key="2">
    <citation type="submission" date="2023-06" db="EMBL/GenBank/DDBJ databases">
        <authorList>
            <consortium name="Lawrence Berkeley National Laboratory"/>
            <person name="Haridas S."/>
            <person name="Hensen N."/>
            <person name="Bonometti L."/>
            <person name="Westerberg I."/>
            <person name="Brannstrom I.O."/>
            <person name="Guillou S."/>
            <person name="Cros-Aarteil S."/>
            <person name="Calhoun S."/>
            <person name="Kuo A."/>
            <person name="Mondo S."/>
            <person name="Pangilinan J."/>
            <person name="Riley R."/>
            <person name="Labutti K."/>
            <person name="Andreopoulos B."/>
            <person name="Lipzen A."/>
            <person name="Chen C."/>
            <person name="Yanf M."/>
            <person name="Daum C."/>
            <person name="Ng V."/>
            <person name="Clum A."/>
            <person name="Steindorff A."/>
            <person name="Ohm R."/>
            <person name="Martin F."/>
            <person name="Silar P."/>
            <person name="Natvig D."/>
            <person name="Lalanne C."/>
            <person name="Gautier V."/>
            <person name="Ament-Velasquez S.L."/>
            <person name="Kruys A."/>
            <person name="Hutchinson M.I."/>
            <person name="Powell A.J."/>
            <person name="Barry K."/>
            <person name="Miller A.N."/>
            <person name="Grigoriev I.V."/>
            <person name="Debuchy R."/>
            <person name="Gladieux P."/>
            <person name="Thoren M.H."/>
            <person name="Johannesson H."/>
        </authorList>
    </citation>
    <scope>NUCLEOTIDE SEQUENCE</scope>
    <source>
        <strain evidence="9">CBS 314.62</strain>
    </source>
</reference>
<feature type="region of interest" description="Disordered" evidence="6">
    <location>
        <begin position="691"/>
        <end position="797"/>
    </location>
</feature>
<dbReference type="PANTHER" id="PTHR23319">
    <property type="entry name" value="GRAM DOMAIN CONTAINING 1B, ISOFORM E"/>
    <property type="match status" value="1"/>
</dbReference>
<evidence type="ECO:0000259" key="8">
    <source>
        <dbReference type="PROSITE" id="PS51778"/>
    </source>
</evidence>
<dbReference type="CDD" id="cd13220">
    <property type="entry name" value="PH-GRAM_GRAMDC"/>
    <property type="match status" value="1"/>
</dbReference>
<feature type="compositionally biased region" description="Basic and acidic residues" evidence="6">
    <location>
        <begin position="693"/>
        <end position="704"/>
    </location>
</feature>
<dbReference type="InterPro" id="IPR004182">
    <property type="entry name" value="GRAM"/>
</dbReference>
<name>A0AAE1CC14_9PEZI</name>
<keyword evidence="3 7" id="KW-0812">Transmembrane</keyword>
<dbReference type="Gene3D" id="2.30.29.30">
    <property type="entry name" value="Pleckstrin-homology domain (PH domain)/Phosphotyrosine-binding domain (PTB)"/>
    <property type="match status" value="1"/>
</dbReference>
<feature type="transmembrane region" description="Helical" evidence="7">
    <location>
        <begin position="1042"/>
        <end position="1063"/>
    </location>
</feature>
<evidence type="ECO:0000256" key="6">
    <source>
        <dbReference type="SAM" id="MobiDB-lite"/>
    </source>
</evidence>
<evidence type="ECO:0000256" key="2">
    <source>
        <dbReference type="ARBA" id="ARBA00006582"/>
    </source>
</evidence>
<feature type="compositionally biased region" description="Low complexity" evidence="6">
    <location>
        <begin position="710"/>
        <end position="721"/>
    </location>
</feature>
<proteinExistence type="inferred from homology"/>
<dbReference type="GO" id="GO:0032366">
    <property type="term" value="P:intracellular sterol transport"/>
    <property type="evidence" value="ECO:0007669"/>
    <property type="project" value="TreeGrafter"/>
</dbReference>
<dbReference type="GO" id="GO:0032541">
    <property type="term" value="C:cortical endoplasmic reticulum"/>
    <property type="evidence" value="ECO:0007669"/>
    <property type="project" value="TreeGrafter"/>
</dbReference>
<evidence type="ECO:0000313" key="10">
    <source>
        <dbReference type="Proteomes" id="UP001270362"/>
    </source>
</evidence>
<dbReference type="GO" id="GO:0032934">
    <property type="term" value="F:sterol binding"/>
    <property type="evidence" value="ECO:0007669"/>
    <property type="project" value="TreeGrafter"/>
</dbReference>
<dbReference type="GO" id="GO:0005739">
    <property type="term" value="C:mitochondrion"/>
    <property type="evidence" value="ECO:0007669"/>
    <property type="project" value="TreeGrafter"/>
</dbReference>
<gene>
    <name evidence="9" type="ORF">B0T22DRAFT_458573</name>
</gene>
<accession>A0AAE1CC14</accession>
<dbReference type="GO" id="GO:0005886">
    <property type="term" value="C:plasma membrane"/>
    <property type="evidence" value="ECO:0007669"/>
    <property type="project" value="TreeGrafter"/>
</dbReference>
<comment type="subcellular location">
    <subcellularLocation>
        <location evidence="1">Membrane</location>
        <topology evidence="1">Single-pass membrane protein</topology>
    </subcellularLocation>
</comment>
<feature type="compositionally biased region" description="Polar residues" evidence="6">
    <location>
        <begin position="167"/>
        <end position="186"/>
    </location>
</feature>
<evidence type="ECO:0000313" key="9">
    <source>
        <dbReference type="EMBL" id="KAK3688067.1"/>
    </source>
</evidence>
<keyword evidence="10" id="KW-1185">Reference proteome</keyword>
<feature type="region of interest" description="Disordered" evidence="6">
    <location>
        <begin position="981"/>
        <end position="1007"/>
    </location>
</feature>
<feature type="region of interest" description="Disordered" evidence="6">
    <location>
        <begin position="1"/>
        <end position="352"/>
    </location>
</feature>
<evidence type="ECO:0000256" key="4">
    <source>
        <dbReference type="ARBA" id="ARBA00022989"/>
    </source>
</evidence>
<reference evidence="9" key="1">
    <citation type="journal article" date="2023" name="Mol. Phylogenet. Evol.">
        <title>Genome-scale phylogeny and comparative genomics of the fungal order Sordariales.</title>
        <authorList>
            <person name="Hensen N."/>
            <person name="Bonometti L."/>
            <person name="Westerberg I."/>
            <person name="Brannstrom I.O."/>
            <person name="Guillou S."/>
            <person name="Cros-Aarteil S."/>
            <person name="Calhoun S."/>
            <person name="Haridas S."/>
            <person name="Kuo A."/>
            <person name="Mondo S."/>
            <person name="Pangilinan J."/>
            <person name="Riley R."/>
            <person name="LaButti K."/>
            <person name="Andreopoulos B."/>
            <person name="Lipzen A."/>
            <person name="Chen C."/>
            <person name="Yan M."/>
            <person name="Daum C."/>
            <person name="Ng V."/>
            <person name="Clum A."/>
            <person name="Steindorff A."/>
            <person name="Ohm R.A."/>
            <person name="Martin F."/>
            <person name="Silar P."/>
            <person name="Natvig D.O."/>
            <person name="Lalanne C."/>
            <person name="Gautier V."/>
            <person name="Ament-Velasquez S.L."/>
            <person name="Kruys A."/>
            <person name="Hutchinson M.I."/>
            <person name="Powell A.J."/>
            <person name="Barry K."/>
            <person name="Miller A.N."/>
            <person name="Grigoriev I.V."/>
            <person name="Debuchy R."/>
            <person name="Gladieux P."/>
            <person name="Hiltunen Thoren M."/>
            <person name="Johannesson H."/>
        </authorList>
    </citation>
    <scope>NUCLEOTIDE SEQUENCE</scope>
    <source>
        <strain evidence="9">CBS 314.62</strain>
    </source>
</reference>
<dbReference type="GO" id="GO:0120015">
    <property type="term" value="F:sterol transfer activity"/>
    <property type="evidence" value="ECO:0007669"/>
    <property type="project" value="TreeGrafter"/>
</dbReference>
<evidence type="ECO:0000256" key="7">
    <source>
        <dbReference type="SAM" id="Phobius"/>
    </source>
</evidence>
<dbReference type="GO" id="GO:0140268">
    <property type="term" value="C:endoplasmic reticulum-plasma membrane contact site"/>
    <property type="evidence" value="ECO:0007669"/>
    <property type="project" value="TreeGrafter"/>
</dbReference>
<sequence length="1172" mass="126427">MDSTANGLGKLLPKAIAEKRRRKRASSIADTTSSNDDVAMQKQRQRQRERGNSTVSRSTTESERARDEEYGDDDNDHHRNSNGNSNDLISFDSDPEPTSTSSRRPTAISPHPSQIGLLTTSSPLVQAAHLVEPQAPDTQQYPGSLARSATVPQNESLESLTSEPSLKHTSTGLVPPNQLNRKSSASRLREVFRSRKSSEKSSSEEKLPAEPTPEPAQSVPKPGSEIPESPTSSLKKIVTEPSRRLSRGHSIEPLPLKAPNTPPSEPPPVIVNTPPTPTDHSHPPNRPAESPSGPSTASSRGSPRAKSDASPGNMISQRRSRAGSGAIGPSKLSNITPAPLTPTPDAGPGTPANAAANFFSSMFSAVQNTATTFGNTIANTNLAPSNSKNRLLLPQEHDMDRDNNVEVESSSEALPAQSDSKEPAVKTLGMGDLSLSQLGIVETANTPTPTAAKFAESEARGRADSAPADVHVTGVEAEDSQIARPRSLYEAGDQTPPTGSLYEGKSGIHRSGSIRSVIGRRKRGSSAATGGTNGTGMTIAAAIVAANASVAHPTNQGGAPKLTGFAVATKKRNRDFHTLFKSVPDDDYLIEDYSCALQREILAHGRLYVSEGHLCFSSNILGWVTTLVMSFDEIVSVEKRSTALVFKNGLEISTLHAKHVFASFTSRDTTYDLIVKIWKLGHPQLQSSLNGVRLEETGGDRTEKIEEEGSVSVGGSQSVSGSEDESDEGDDVYDEDEDNDDDQDSTQMADDAALEIPLEKTVTRKPSGTVRATAEKQDESAAATSGTDFPGPATHAPTECGDVASHYDKILGDEIISAPLGKIYDVLFGPGSAAWMADFLCGNQKCFDMVMEDKRGLTEDIKTRTFSYIKPLGASIGPKQTKCIVTEQLESLDLNKSVNILCSTQNPDVPSGNIFVVKTRYCLTWAEGNSTRVQVNCTIEWSGKSWLKGPIENGANNGQTQYCKDLFASLKASVATRARSSTLPNGAAAKGKKRGRKNKSALTSNPASDVESLSKVMAQQDWGLLEPLRPFLSPVADTVRPILTGNVVYGLLVGLLVATWFGFGSNRQAAVPFGPDLAYVGYPQRLAAYEEMWRREESDLWDWIEERVGLDRLGSDPLHPRKRAVEFRTVEERLREERMDEREVREAIRVTEEHLQVLKSVVNKEKEAGSKK</sequence>
<comment type="caution">
    <text evidence="9">The sequence shown here is derived from an EMBL/GenBank/DDBJ whole genome shotgun (WGS) entry which is preliminary data.</text>
</comment>